<dbReference type="PANTHER" id="PTHR39639:SF1">
    <property type="entry name" value="DUF262 DOMAIN-CONTAINING PROTEIN"/>
    <property type="match status" value="1"/>
</dbReference>
<dbReference type="RefSeq" id="WP_117532834.1">
    <property type="nucleotide sequence ID" value="NZ_QUSM01000009.1"/>
</dbReference>
<reference evidence="2 3" key="1">
    <citation type="submission" date="2018-08" db="EMBL/GenBank/DDBJ databases">
        <title>A genome reference for cultivated species of the human gut microbiota.</title>
        <authorList>
            <person name="Zou Y."/>
            <person name="Xue W."/>
            <person name="Luo G."/>
        </authorList>
    </citation>
    <scope>NUCLEOTIDE SEQUENCE [LARGE SCALE GENOMIC DNA]</scope>
    <source>
        <strain evidence="2 3">AM25-6</strain>
    </source>
</reference>
<dbReference type="InterPro" id="IPR004919">
    <property type="entry name" value="GmrSD_N"/>
</dbReference>
<feature type="domain" description="GmrSD restriction endonucleases N-terminal" evidence="1">
    <location>
        <begin position="29"/>
        <end position="187"/>
    </location>
</feature>
<dbReference type="PANTHER" id="PTHR39639">
    <property type="entry name" value="CHROMOSOME 16, WHOLE GENOME SHOTGUN SEQUENCE"/>
    <property type="match status" value="1"/>
</dbReference>
<organism evidence="2 3">
    <name type="scientific">Anaerofustis stercorihominis</name>
    <dbReference type="NCBI Taxonomy" id="214853"/>
    <lineage>
        <taxon>Bacteria</taxon>
        <taxon>Bacillati</taxon>
        <taxon>Bacillota</taxon>
        <taxon>Clostridia</taxon>
        <taxon>Eubacteriales</taxon>
        <taxon>Eubacteriaceae</taxon>
        <taxon>Anaerofustis</taxon>
    </lineage>
</organism>
<protein>
    <submittedName>
        <fullName evidence="2">DUF262 domain-containing protein</fullName>
    </submittedName>
</protein>
<evidence type="ECO:0000259" key="1">
    <source>
        <dbReference type="Pfam" id="PF03235"/>
    </source>
</evidence>
<dbReference type="Proteomes" id="UP000261212">
    <property type="component" value="Unassembled WGS sequence"/>
</dbReference>
<proteinExistence type="predicted"/>
<dbReference type="AlphaFoldDB" id="A0A3E3DW36"/>
<accession>A0A3E3DW36</accession>
<evidence type="ECO:0000313" key="2">
    <source>
        <dbReference type="EMBL" id="RGD72898.1"/>
    </source>
</evidence>
<dbReference type="EMBL" id="QUSM01000009">
    <property type="protein sequence ID" value="RGD72898.1"/>
    <property type="molecule type" value="Genomic_DNA"/>
</dbReference>
<sequence length="372" mass="44129">MNKNENIINVIDKQSRTVKTKSLDISFNELLDMYNNKELIIAPDYQRMFRWSEEKQSMFIESLILEMPLPPIFVIELEEGIYELIDGLQRISTYLHFRYNDIDEDVKKDFSKTINKGLILDGCDIVKELNGFNYDELPRSIQLKLKRNFIRMEVLRKETDKNIRYHMFKRLNTGGELLSNQEVRNCTIRLLGDEFNNFVIECSKYDYFKKTISNLGEENIATKKNEELVLRYFALKNNLTNYKKDLDFFLTDYMEKVTLGTFEFNYEQEEKVFKGVFEKIYNMYQNHAFSSLVKSNPEKYKTDIIMYLYDSITCGLANVYEELCAKDLEKLKVKLDELKLSDEFLKTRTGGRRNTDERIKLVEKEVIKSPNA</sequence>
<gene>
    <name evidence="2" type="ORF">DW687_11685</name>
</gene>
<dbReference type="Pfam" id="PF03235">
    <property type="entry name" value="GmrSD_N"/>
    <property type="match status" value="1"/>
</dbReference>
<name>A0A3E3DW36_9FIRM</name>
<comment type="caution">
    <text evidence="2">The sequence shown here is derived from an EMBL/GenBank/DDBJ whole genome shotgun (WGS) entry which is preliminary data.</text>
</comment>
<evidence type="ECO:0000313" key="3">
    <source>
        <dbReference type="Proteomes" id="UP000261212"/>
    </source>
</evidence>